<dbReference type="SUPFAM" id="SSF48452">
    <property type="entry name" value="TPR-like"/>
    <property type="match status" value="1"/>
</dbReference>
<dbReference type="Pfam" id="PF13606">
    <property type="entry name" value="Ank_3"/>
    <property type="match status" value="1"/>
</dbReference>
<keyword evidence="1" id="KW-0677">Repeat</keyword>
<accession>A0A2B7WM97</accession>
<protein>
    <submittedName>
        <fullName evidence="6">Uncharacterized protein</fullName>
    </submittedName>
</protein>
<sequence>MNSQSLSESTLPSNQSNDAASIVTLPEYTESENRPPSPTPTYHTIEEQHHGQHKQFFTDIKEGPVQPNPRLLNTPAPLLVHPYRAKFPPISGLPGSICDFPQPGNVDLTTALHSAAKSGDKIAVRHLIDHGAFVDSREAGSAFTALHQSAMRGYPAITSLLLESGADPQVKNDQGQTALHLAARNGMVSVVQLLLDHGALVNAASHNGKTALHKAAKGNRLATVELLLDHGADVNALDAFFMAPVDVAAAQRNSRPVVELLLKRGADVKNDYVSKALHYAIRRAEVATVSLLLEHGARTKPYSGWSVLRAAVVGGSIEIIGMLLDHGANIEEADASGRTALHQAAVSGRALVIQYLLERGADANALGVNGNSAVELASIYGNEKACEILEKAQTKTISRTFRESPSPYMGRDPAPGFVSILACENYTSEKAYDKLTAQSEAGFLTSNVLDFCMWRNQAEIYIFKATYCDSCDYRPWRDIEKAIQIYCDALELRSDTRASFWIPLGHLYMKAGYLDSAIRVFERAADAYERMRGYSTSLFPDVFINVGQAYLARRDYVKAIAAYRNYIAAASTTGECPHYGWKLIGDACMDKGSPNEAISAYETAVHVLRGVNDTAIWKSLGDAYVAAGKLEAAARAYTEYRSVA</sequence>
<dbReference type="Pfam" id="PF00023">
    <property type="entry name" value="Ank"/>
    <property type="match status" value="1"/>
</dbReference>
<dbReference type="SMART" id="SM00028">
    <property type="entry name" value="TPR"/>
    <property type="match status" value="3"/>
</dbReference>
<evidence type="ECO:0000256" key="1">
    <source>
        <dbReference type="ARBA" id="ARBA00022737"/>
    </source>
</evidence>
<dbReference type="STRING" id="2060905.A0A2B7WM97"/>
<dbReference type="InterPro" id="IPR036770">
    <property type="entry name" value="Ankyrin_rpt-contain_sf"/>
</dbReference>
<dbReference type="EMBL" id="PDNC01000136">
    <property type="protein sequence ID" value="PGG97742.1"/>
    <property type="molecule type" value="Genomic_DNA"/>
</dbReference>
<reference evidence="6 7" key="1">
    <citation type="submission" date="2017-10" db="EMBL/GenBank/DDBJ databases">
        <title>Comparative genomics in systemic dimorphic fungi from Ajellomycetaceae.</title>
        <authorList>
            <person name="Munoz J.F."/>
            <person name="Mcewen J.G."/>
            <person name="Clay O.K."/>
            <person name="Cuomo C.A."/>
        </authorList>
    </citation>
    <scope>NUCLEOTIDE SEQUENCE [LARGE SCALE GENOMIC DNA]</scope>
    <source>
        <strain evidence="6 7">UAMH130</strain>
    </source>
</reference>
<dbReference type="InterPro" id="IPR002110">
    <property type="entry name" value="Ankyrin_rpt"/>
</dbReference>
<keyword evidence="7" id="KW-1185">Reference proteome</keyword>
<feature type="repeat" description="ANK" evidence="3">
    <location>
        <begin position="303"/>
        <end position="335"/>
    </location>
</feature>
<feature type="repeat" description="ANK" evidence="3">
    <location>
        <begin position="174"/>
        <end position="206"/>
    </location>
</feature>
<feature type="repeat" description="ANK" evidence="3">
    <location>
        <begin position="336"/>
        <end position="368"/>
    </location>
</feature>
<dbReference type="Pfam" id="PF13432">
    <property type="entry name" value="TPR_16"/>
    <property type="match status" value="1"/>
</dbReference>
<feature type="repeat" description="TPR" evidence="4">
    <location>
        <begin position="498"/>
        <end position="531"/>
    </location>
</feature>
<feature type="repeat" description="ANK" evidence="3">
    <location>
        <begin position="207"/>
        <end position="239"/>
    </location>
</feature>
<dbReference type="SUPFAM" id="SSF48403">
    <property type="entry name" value="Ankyrin repeat"/>
    <property type="match status" value="1"/>
</dbReference>
<feature type="region of interest" description="Disordered" evidence="5">
    <location>
        <begin position="1"/>
        <end position="54"/>
    </location>
</feature>
<dbReference type="PROSITE" id="PS50005">
    <property type="entry name" value="TPR"/>
    <property type="match status" value="1"/>
</dbReference>
<dbReference type="PANTHER" id="PTHR24201">
    <property type="entry name" value="ANK_REP_REGION DOMAIN-CONTAINING PROTEIN"/>
    <property type="match status" value="1"/>
</dbReference>
<dbReference type="Gene3D" id="1.25.40.20">
    <property type="entry name" value="Ankyrin repeat-containing domain"/>
    <property type="match status" value="3"/>
</dbReference>
<dbReference type="InterPro" id="IPR019734">
    <property type="entry name" value="TPR_rpt"/>
</dbReference>
<organism evidence="6 7">
    <name type="scientific">Blastomyces parvus</name>
    <dbReference type="NCBI Taxonomy" id="2060905"/>
    <lineage>
        <taxon>Eukaryota</taxon>
        <taxon>Fungi</taxon>
        <taxon>Dikarya</taxon>
        <taxon>Ascomycota</taxon>
        <taxon>Pezizomycotina</taxon>
        <taxon>Eurotiomycetes</taxon>
        <taxon>Eurotiomycetidae</taxon>
        <taxon>Onygenales</taxon>
        <taxon>Ajellomycetaceae</taxon>
        <taxon>Blastomyces</taxon>
    </lineage>
</organism>
<keyword evidence="2 3" id="KW-0040">ANK repeat</keyword>
<dbReference type="OrthoDB" id="4178675at2759"/>
<evidence type="ECO:0000256" key="3">
    <source>
        <dbReference type="PROSITE-ProRule" id="PRU00023"/>
    </source>
</evidence>
<feature type="repeat" description="ANK" evidence="3">
    <location>
        <begin position="107"/>
        <end position="139"/>
    </location>
</feature>
<dbReference type="PROSITE" id="PS50297">
    <property type="entry name" value="ANK_REP_REGION"/>
    <property type="match status" value="6"/>
</dbReference>
<evidence type="ECO:0000256" key="5">
    <source>
        <dbReference type="SAM" id="MobiDB-lite"/>
    </source>
</evidence>
<dbReference type="Proteomes" id="UP000224080">
    <property type="component" value="Unassembled WGS sequence"/>
</dbReference>
<feature type="compositionally biased region" description="Polar residues" evidence="5">
    <location>
        <begin position="1"/>
        <end position="19"/>
    </location>
</feature>
<evidence type="ECO:0000313" key="6">
    <source>
        <dbReference type="EMBL" id="PGG97742.1"/>
    </source>
</evidence>
<gene>
    <name evidence="6" type="ORF">GX51_07186</name>
</gene>
<dbReference type="Pfam" id="PF14938">
    <property type="entry name" value="SNAP"/>
    <property type="match status" value="1"/>
</dbReference>
<dbReference type="InterPro" id="IPR050776">
    <property type="entry name" value="Ank_Repeat/CDKN_Inhibitor"/>
</dbReference>
<evidence type="ECO:0000256" key="4">
    <source>
        <dbReference type="PROSITE-ProRule" id="PRU00339"/>
    </source>
</evidence>
<comment type="caution">
    <text evidence="6">The sequence shown here is derived from an EMBL/GenBank/DDBJ whole genome shotgun (WGS) entry which is preliminary data.</text>
</comment>
<dbReference type="AlphaFoldDB" id="A0A2B7WM97"/>
<name>A0A2B7WM97_9EURO</name>
<dbReference type="PROSITE" id="PS50088">
    <property type="entry name" value="ANK_REPEAT"/>
    <property type="match status" value="6"/>
</dbReference>
<dbReference type="Pfam" id="PF12796">
    <property type="entry name" value="Ank_2"/>
    <property type="match status" value="2"/>
</dbReference>
<evidence type="ECO:0000256" key="2">
    <source>
        <dbReference type="ARBA" id="ARBA00023043"/>
    </source>
</evidence>
<feature type="repeat" description="ANK" evidence="3">
    <location>
        <begin position="141"/>
        <end position="173"/>
    </location>
</feature>
<dbReference type="InterPro" id="IPR011990">
    <property type="entry name" value="TPR-like_helical_dom_sf"/>
</dbReference>
<evidence type="ECO:0000313" key="7">
    <source>
        <dbReference type="Proteomes" id="UP000224080"/>
    </source>
</evidence>
<proteinExistence type="predicted"/>
<keyword evidence="4" id="KW-0802">TPR repeat</keyword>
<dbReference type="Gene3D" id="1.25.40.10">
    <property type="entry name" value="Tetratricopeptide repeat domain"/>
    <property type="match status" value="1"/>
</dbReference>
<dbReference type="GO" id="GO:0005634">
    <property type="term" value="C:nucleus"/>
    <property type="evidence" value="ECO:0007669"/>
    <property type="project" value="TreeGrafter"/>
</dbReference>
<dbReference type="PANTHER" id="PTHR24201:SF16">
    <property type="entry name" value="ANKYRIN-1-LIKE-RELATED"/>
    <property type="match status" value="1"/>
</dbReference>
<dbReference type="PRINTS" id="PR01415">
    <property type="entry name" value="ANKYRIN"/>
</dbReference>
<dbReference type="SMART" id="SM00248">
    <property type="entry name" value="ANK"/>
    <property type="match status" value="9"/>
</dbReference>